<protein>
    <submittedName>
        <fullName evidence="4">Polynucleotide kinase-phosphatase</fullName>
    </submittedName>
</protein>
<dbReference type="Pfam" id="PF13671">
    <property type="entry name" value="AAA_33"/>
    <property type="match status" value="1"/>
</dbReference>
<dbReference type="NCBIfam" id="TIGR04075">
    <property type="entry name" value="bacter_Pnkp"/>
    <property type="match status" value="1"/>
</dbReference>
<dbReference type="SUPFAM" id="SSF52540">
    <property type="entry name" value="P-loop containing nucleoside triphosphate hydrolases"/>
    <property type="match status" value="1"/>
</dbReference>
<accession>A0A8J3SCK1</accession>
<dbReference type="InterPro" id="IPR027417">
    <property type="entry name" value="P-loop_NTPase"/>
</dbReference>
<feature type="region of interest" description="Disordered" evidence="1">
    <location>
        <begin position="766"/>
        <end position="796"/>
    </location>
</feature>
<comment type="caution">
    <text evidence="4">The sequence shown here is derived from an EMBL/GenBank/DDBJ whole genome shotgun (WGS) entry which is preliminary data.</text>
</comment>
<dbReference type="Pfam" id="PF00149">
    <property type="entry name" value="Metallophos"/>
    <property type="match status" value="1"/>
</dbReference>
<dbReference type="Proteomes" id="UP000619788">
    <property type="component" value="Unassembled WGS sequence"/>
</dbReference>
<dbReference type="Gene3D" id="3.60.21.10">
    <property type="match status" value="1"/>
</dbReference>
<feature type="domain" description="Polynucleotide kinase-phosphatase ligase" evidence="3">
    <location>
        <begin position="793"/>
        <end position="873"/>
    </location>
</feature>
<keyword evidence="5" id="KW-1185">Reference proteome</keyword>
<sequence>MAGTTAGRTETQEGRDRMTEIAVPAMSLVVLVGVSGSGKSTFARRHFAPTQVISSDFCRGLVADDENDQAATSDAFDVLHYIVRTRLKRGLLTVVDATNVQWEARRQLIDLAKSQDVLVDAIVLDVPEEVAAERNAARPDRDFGSHVIRRQRKELKRSLGKISRDGFRRVHVLRGVEEIEAATVVTEKAWTDRRELTGPFDIIGDVHGCRAELEALLRELGWEIEPGGTGASHPGGRTAVFVGDLVDRGPDTPGVLRLVMGMVAAGTALCVSGNHEQKLARALNGRKVRVAHGLQESLDQLAAEPEEFRTAALAFMDGLISHYQLDGGRLVVAHAGLKEAYHGRASGRVRSFALYGDTTGETDEYGLPVRYPWAREYRGRAMVVYGHTPVPEAEWINNTICLDTGVVFGGKLTALRYPSREIVSVPAERTWYDPVRPLTAPGHRDPGVLSIDDVRGTKHIEVRHGGGRIKVREENAAAALEVMSRFAVDPRWLVYLPPTMAPPETSRREGYLEHPAEAFAEFAEAGVTRVVCEEKHMGSRAVAVLARDHKTAAARFGVDDGSAGAVYTRTGRPFFAAPELAGALVDRLRRVCAPLMDELDSDWLVLDCELLPWSAKAEGLIRDQYASVGAAARTALPEVVAALEAAAGRGVDVGDVLDRARLRSLNASRFRDAYARYCRPVSGLDGVSLAPFQILACEGRATAVTEPHPWHLDLLSRLDDPLITPTRHVYADLDSPESVRAATAWWESLTVAGGEGMVVKPVTVAGERPGTAEGGAAADGETEPSGSEASRRGLGRVQPGIKVRGREYLRIIYGPDYTESLDVLRNRFLGRKRSLALREHALGLEALSRLADGEPLWRVHEPVFAVLALESEPVDPRL</sequence>
<gene>
    <name evidence="4" type="ORF">Psi01_13350</name>
</gene>
<dbReference type="Pfam" id="PF16542">
    <property type="entry name" value="PNKP_ligase"/>
    <property type="match status" value="2"/>
</dbReference>
<dbReference type="Gene3D" id="3.30.470.30">
    <property type="entry name" value="DNA ligase/mRNA capping enzyme"/>
    <property type="match status" value="2"/>
</dbReference>
<evidence type="ECO:0000259" key="2">
    <source>
        <dbReference type="Pfam" id="PF00149"/>
    </source>
</evidence>
<feature type="domain" description="Calcineurin-like phosphoesterase" evidence="2">
    <location>
        <begin position="199"/>
        <end position="391"/>
    </location>
</feature>
<dbReference type="PANTHER" id="PTHR42850">
    <property type="entry name" value="METALLOPHOSPHOESTERASE"/>
    <property type="match status" value="1"/>
</dbReference>
<name>A0A8J3SCK1_9ACTN</name>
<evidence type="ECO:0000259" key="3">
    <source>
        <dbReference type="Pfam" id="PF16542"/>
    </source>
</evidence>
<dbReference type="GO" id="GO:0016301">
    <property type="term" value="F:kinase activity"/>
    <property type="evidence" value="ECO:0007669"/>
    <property type="project" value="UniProtKB-KW"/>
</dbReference>
<dbReference type="InterPro" id="IPR050126">
    <property type="entry name" value="Ap4A_hydrolase"/>
</dbReference>
<evidence type="ECO:0000313" key="4">
    <source>
        <dbReference type="EMBL" id="GIH90705.1"/>
    </source>
</evidence>
<keyword evidence="4" id="KW-0808">Transferase</keyword>
<dbReference type="EMBL" id="BOOJ01000012">
    <property type="protein sequence ID" value="GIH90705.1"/>
    <property type="molecule type" value="Genomic_DNA"/>
</dbReference>
<feature type="domain" description="Polynucleotide kinase-phosphatase ligase" evidence="3">
    <location>
        <begin position="478"/>
        <end position="765"/>
    </location>
</feature>
<proteinExistence type="predicted"/>
<dbReference type="InterPro" id="IPR032380">
    <property type="entry name" value="PNKP_ligase_dom"/>
</dbReference>
<dbReference type="InterPro" id="IPR004843">
    <property type="entry name" value="Calcineurin-like_PHP"/>
</dbReference>
<evidence type="ECO:0000256" key="1">
    <source>
        <dbReference type="SAM" id="MobiDB-lite"/>
    </source>
</evidence>
<dbReference type="GO" id="GO:0005737">
    <property type="term" value="C:cytoplasm"/>
    <property type="evidence" value="ECO:0007669"/>
    <property type="project" value="TreeGrafter"/>
</dbReference>
<organism evidence="4 5">
    <name type="scientific">Planobispora siamensis</name>
    <dbReference type="NCBI Taxonomy" id="936338"/>
    <lineage>
        <taxon>Bacteria</taxon>
        <taxon>Bacillati</taxon>
        <taxon>Actinomycetota</taxon>
        <taxon>Actinomycetes</taxon>
        <taxon>Streptosporangiales</taxon>
        <taxon>Streptosporangiaceae</taxon>
        <taxon>Planobispora</taxon>
    </lineage>
</organism>
<dbReference type="CDD" id="cd07423">
    <property type="entry name" value="MPP_Prp_like"/>
    <property type="match status" value="1"/>
</dbReference>
<dbReference type="InterPro" id="IPR024028">
    <property type="entry name" value="PNKP_bac"/>
</dbReference>
<dbReference type="InterPro" id="IPR029052">
    <property type="entry name" value="Metallo-depent_PP-like"/>
</dbReference>
<dbReference type="PANTHER" id="PTHR42850:SF7">
    <property type="entry name" value="BIS(5'-NUCLEOSYL)-TETRAPHOSPHATASE PRPE [ASYMMETRICAL]"/>
    <property type="match status" value="1"/>
</dbReference>
<dbReference type="AlphaFoldDB" id="A0A8J3SCK1"/>
<keyword evidence="4" id="KW-0418">Kinase</keyword>
<dbReference type="Gene3D" id="3.40.50.300">
    <property type="entry name" value="P-loop containing nucleotide triphosphate hydrolases"/>
    <property type="match status" value="1"/>
</dbReference>
<dbReference type="GO" id="GO:0016791">
    <property type="term" value="F:phosphatase activity"/>
    <property type="evidence" value="ECO:0007669"/>
    <property type="project" value="TreeGrafter"/>
</dbReference>
<dbReference type="SUPFAM" id="SSF56300">
    <property type="entry name" value="Metallo-dependent phosphatases"/>
    <property type="match status" value="1"/>
</dbReference>
<dbReference type="InterPro" id="IPR041780">
    <property type="entry name" value="MPP_PrpE-like"/>
</dbReference>
<dbReference type="SUPFAM" id="SSF56091">
    <property type="entry name" value="DNA ligase/mRNA capping enzyme, catalytic domain"/>
    <property type="match status" value="1"/>
</dbReference>
<reference evidence="4 5" key="1">
    <citation type="submission" date="2021-01" db="EMBL/GenBank/DDBJ databases">
        <title>Whole genome shotgun sequence of Planobispora siamensis NBRC 107568.</title>
        <authorList>
            <person name="Komaki H."/>
            <person name="Tamura T."/>
        </authorList>
    </citation>
    <scope>NUCLEOTIDE SEQUENCE [LARGE SCALE GENOMIC DNA]</scope>
    <source>
        <strain evidence="4 5">NBRC 107568</strain>
    </source>
</reference>
<evidence type="ECO:0000313" key="5">
    <source>
        <dbReference type="Proteomes" id="UP000619788"/>
    </source>
</evidence>